<keyword evidence="5" id="KW-0597">Phosphoprotein</keyword>
<dbReference type="PANTHER" id="PTHR19375">
    <property type="entry name" value="HEAT SHOCK PROTEIN 70KDA"/>
    <property type="match status" value="1"/>
</dbReference>
<dbReference type="Pfam" id="PF00012">
    <property type="entry name" value="HSP70"/>
    <property type="match status" value="1"/>
</dbReference>
<keyword evidence="15" id="KW-1185">Reference proteome</keyword>
<dbReference type="InterPro" id="IPR018181">
    <property type="entry name" value="Heat_shock_70_CS"/>
</dbReference>
<evidence type="ECO:0000256" key="11">
    <source>
        <dbReference type="ARBA" id="ARBA00030945"/>
    </source>
</evidence>
<dbReference type="PROSITE" id="PS00329">
    <property type="entry name" value="HSP70_2"/>
    <property type="match status" value="1"/>
</dbReference>
<dbReference type="PRINTS" id="PR00301">
    <property type="entry name" value="HEATSHOCK70"/>
</dbReference>
<evidence type="ECO:0000256" key="6">
    <source>
        <dbReference type="ARBA" id="ARBA00022741"/>
    </source>
</evidence>
<name>A0A926RT67_9BACL</name>
<evidence type="ECO:0000256" key="2">
    <source>
        <dbReference type="ARBA" id="ARBA00007381"/>
    </source>
</evidence>
<comment type="similarity">
    <text evidence="2 13">Belongs to the heat shock protein 70 family.</text>
</comment>
<dbReference type="SUPFAM" id="SSF53067">
    <property type="entry name" value="Actin-like ATPase domain"/>
    <property type="match status" value="2"/>
</dbReference>
<dbReference type="InterPro" id="IPR029047">
    <property type="entry name" value="HSP70_peptide-bd_sf"/>
</dbReference>
<evidence type="ECO:0000256" key="13">
    <source>
        <dbReference type="RuleBase" id="RU003322"/>
    </source>
</evidence>
<dbReference type="InterPro" id="IPR013126">
    <property type="entry name" value="Hsp_70_fam"/>
</dbReference>
<dbReference type="Gene3D" id="3.90.640.10">
    <property type="entry name" value="Actin, Chain A, domain 4"/>
    <property type="match status" value="1"/>
</dbReference>
<dbReference type="GO" id="GO:0005524">
    <property type="term" value="F:ATP binding"/>
    <property type="evidence" value="ECO:0007669"/>
    <property type="project" value="UniProtKB-KW"/>
</dbReference>
<dbReference type="AlphaFoldDB" id="A0A926RT67"/>
<dbReference type="GO" id="GO:0140662">
    <property type="term" value="F:ATP-dependent protein folding chaperone"/>
    <property type="evidence" value="ECO:0007669"/>
    <property type="project" value="InterPro"/>
</dbReference>
<dbReference type="InterPro" id="IPR043129">
    <property type="entry name" value="ATPase_NBD"/>
</dbReference>
<evidence type="ECO:0000256" key="1">
    <source>
        <dbReference type="ARBA" id="ARBA00002290"/>
    </source>
</evidence>
<organism evidence="14 15">
    <name type="scientific">Polycladospora coralii</name>
    <dbReference type="NCBI Taxonomy" id="2771432"/>
    <lineage>
        <taxon>Bacteria</taxon>
        <taxon>Bacillati</taxon>
        <taxon>Bacillota</taxon>
        <taxon>Bacilli</taxon>
        <taxon>Bacillales</taxon>
        <taxon>Thermoactinomycetaceae</taxon>
        <taxon>Polycladospora</taxon>
    </lineage>
</organism>
<dbReference type="EMBL" id="JACXAH010000010">
    <property type="protein sequence ID" value="MBD1372435.1"/>
    <property type="molecule type" value="Genomic_DNA"/>
</dbReference>
<dbReference type="RefSeq" id="WP_191140957.1">
    <property type="nucleotide sequence ID" value="NZ_JACXAG020000010.1"/>
</dbReference>
<proteinExistence type="inferred from homology"/>
<dbReference type="SUPFAM" id="SSF100920">
    <property type="entry name" value="Heat shock protein 70kD (HSP70), peptide-binding domain"/>
    <property type="match status" value="1"/>
</dbReference>
<dbReference type="PROSITE" id="PS00297">
    <property type="entry name" value="HSP70_1"/>
    <property type="match status" value="1"/>
</dbReference>
<sequence length="507" mass="55837">MSRVVGIDLGTTYSAIAIVNRYGKPEILTNREGERITPSVVLFDGEDPVVGSIAKRSAVANPFNVIQFVKRQIGDKGWKFRTENAEAYTPEEISAMILKRLKEDAETLLGEKVEDAVITVPAYFDDAQRKATQDAGRIAGLNVLRIINEPTAAALSYGLDKMHLAQTILVYDLGGGTFDVTIMKLSEKGIQVLSTGGARDLGGFDWDNAIMGYLNEEFKKQGGFDLLDDPMLEQDLREKAEIAKKTLTSRERTNVFLSAHGMNTTVTLTREKFEGLTASLLEQTRKIMQFVLEDAELQWSDLDRVLLVGGSTRMKQVSNMIEQVTGLKPSLDINPDEAVAHGAAIQGVILHMQDGKADESLKQTFPMVDVQDVNSHSMGVVALDENGQEINSIVLKKDTPIPCRVSGHYTTTVDQQQQLHIQVTEGEDTEIQYVKIVGDGIINLPEYPKGAPLEVIFEYDSDGIIHVSVIDSSAGNLLGELDIERESNLTEEEVEQKRSRVGKLAIT</sequence>
<evidence type="ECO:0000256" key="3">
    <source>
        <dbReference type="ARBA" id="ARBA00014415"/>
    </source>
</evidence>
<evidence type="ECO:0000256" key="12">
    <source>
        <dbReference type="ARBA" id="ARBA00033103"/>
    </source>
</evidence>
<evidence type="ECO:0000256" key="5">
    <source>
        <dbReference type="ARBA" id="ARBA00022553"/>
    </source>
</evidence>
<accession>A0A926RT67</accession>
<reference evidence="14" key="1">
    <citation type="submission" date="2020-09" db="EMBL/GenBank/DDBJ databases">
        <title>A novel bacterium of genus Hazenella, isolated from South China Sea.</title>
        <authorList>
            <person name="Huang H."/>
            <person name="Mo K."/>
            <person name="Hu Y."/>
        </authorList>
    </citation>
    <scope>NUCLEOTIDE SEQUENCE</scope>
    <source>
        <strain evidence="14">IB182357</strain>
    </source>
</reference>
<dbReference type="FunFam" id="3.30.420.40:FF:000071">
    <property type="entry name" value="Molecular chaperone DnaK"/>
    <property type="match status" value="1"/>
</dbReference>
<evidence type="ECO:0000256" key="8">
    <source>
        <dbReference type="ARBA" id="ARBA00023016"/>
    </source>
</evidence>
<keyword evidence="9" id="KW-0143">Chaperone</keyword>
<dbReference type="FunFam" id="3.90.640.10:FF:000003">
    <property type="entry name" value="Molecular chaperone DnaK"/>
    <property type="match status" value="1"/>
</dbReference>
<evidence type="ECO:0000256" key="10">
    <source>
        <dbReference type="ARBA" id="ARBA00030019"/>
    </source>
</evidence>
<evidence type="ECO:0000256" key="9">
    <source>
        <dbReference type="ARBA" id="ARBA00023186"/>
    </source>
</evidence>
<protein>
    <recommendedName>
        <fullName evidence="3">Chaperone protein DnaK</fullName>
    </recommendedName>
    <alternativeName>
        <fullName evidence="4">Chaperone protein dnaK</fullName>
    </alternativeName>
    <alternativeName>
        <fullName evidence="12">HSP70</fullName>
    </alternativeName>
    <alternativeName>
        <fullName evidence="11">Heat shock 70 kDa protein</fullName>
    </alternativeName>
    <alternativeName>
        <fullName evidence="10">Heat shock protein 70</fullName>
    </alternativeName>
</protein>
<evidence type="ECO:0000313" key="14">
    <source>
        <dbReference type="EMBL" id="MBD1372435.1"/>
    </source>
</evidence>
<dbReference type="Proteomes" id="UP000661691">
    <property type="component" value="Unassembled WGS sequence"/>
</dbReference>
<gene>
    <name evidence="14" type="ORF">IC620_08695</name>
</gene>
<dbReference type="Gene3D" id="3.30.420.40">
    <property type="match status" value="2"/>
</dbReference>
<keyword evidence="7 13" id="KW-0067">ATP-binding</keyword>
<keyword evidence="6 13" id="KW-0547">Nucleotide-binding</keyword>
<evidence type="ECO:0000256" key="4">
    <source>
        <dbReference type="ARBA" id="ARBA00017249"/>
    </source>
</evidence>
<keyword evidence="8" id="KW-0346">Stress response</keyword>
<dbReference type="Gene3D" id="2.60.34.10">
    <property type="entry name" value="Substrate Binding Domain Of DNAk, Chain A, domain 1"/>
    <property type="match status" value="1"/>
</dbReference>
<comment type="caution">
    <text evidence="14">The sequence shown here is derived from an EMBL/GenBank/DDBJ whole genome shotgun (WGS) entry which is preliminary data.</text>
</comment>
<evidence type="ECO:0000256" key="7">
    <source>
        <dbReference type="ARBA" id="ARBA00022840"/>
    </source>
</evidence>
<comment type="function">
    <text evidence="1">Acts as a chaperone.</text>
</comment>
<evidence type="ECO:0000313" key="15">
    <source>
        <dbReference type="Proteomes" id="UP000661691"/>
    </source>
</evidence>